<comment type="subcellular location">
    <subcellularLocation>
        <location evidence="1">Membrane</location>
        <topology evidence="1">Single-pass type I membrane protein</topology>
    </subcellularLocation>
</comment>
<dbReference type="GO" id="GO:0004674">
    <property type="term" value="F:protein serine/threonine kinase activity"/>
    <property type="evidence" value="ECO:0007669"/>
    <property type="project" value="UniProtKB-KW"/>
</dbReference>
<evidence type="ECO:0000256" key="12">
    <source>
        <dbReference type="ARBA" id="ARBA00022989"/>
    </source>
</evidence>
<dbReference type="GO" id="GO:0007166">
    <property type="term" value="P:cell surface receptor signaling pathway"/>
    <property type="evidence" value="ECO:0007669"/>
    <property type="project" value="InterPro"/>
</dbReference>
<dbReference type="SMART" id="SM00181">
    <property type="entry name" value="EGF"/>
    <property type="match status" value="2"/>
</dbReference>
<feature type="domain" description="EGF-like" evidence="21">
    <location>
        <begin position="254"/>
        <end position="298"/>
    </location>
</feature>
<keyword evidence="10" id="KW-0418">Kinase</keyword>
<evidence type="ECO:0000256" key="7">
    <source>
        <dbReference type="ARBA" id="ARBA00022729"/>
    </source>
</evidence>
<keyword evidence="5" id="KW-0808">Transferase</keyword>
<dbReference type="PROSITE" id="PS01187">
    <property type="entry name" value="EGF_CA"/>
    <property type="match status" value="1"/>
</dbReference>
<comment type="function">
    <text evidence="16">Serine/threonine-protein kinase that may function as a signaling receptor of extracellular matrix component. Binding to pectin may have significance in the control of cell expansion, morphogenesis and development.</text>
</comment>
<evidence type="ECO:0000313" key="23">
    <source>
        <dbReference type="Proteomes" id="UP000607653"/>
    </source>
</evidence>
<reference evidence="22 23" key="1">
    <citation type="journal article" date="2020" name="Mol. Biol. Evol.">
        <title>Distinct Expression and Methylation Patterns for Genes with Different Fates following a Single Whole-Genome Duplication in Flowering Plants.</title>
        <authorList>
            <person name="Shi T."/>
            <person name="Rahmani R.S."/>
            <person name="Gugger P.F."/>
            <person name="Wang M."/>
            <person name="Li H."/>
            <person name="Zhang Y."/>
            <person name="Li Z."/>
            <person name="Wang Q."/>
            <person name="Van de Peer Y."/>
            <person name="Marchal K."/>
            <person name="Chen J."/>
        </authorList>
    </citation>
    <scope>NUCLEOTIDE SEQUENCE [LARGE SCALE GENOMIC DNA]</scope>
    <source>
        <tissue evidence="22">Leaf</tissue>
    </source>
</reference>
<evidence type="ECO:0000256" key="10">
    <source>
        <dbReference type="ARBA" id="ARBA00022777"/>
    </source>
</evidence>
<evidence type="ECO:0000259" key="21">
    <source>
        <dbReference type="PROSITE" id="PS50026"/>
    </source>
</evidence>
<dbReference type="SUPFAM" id="SSF57184">
    <property type="entry name" value="Growth factor receptor domain"/>
    <property type="match status" value="1"/>
</dbReference>
<dbReference type="CDD" id="cd00054">
    <property type="entry name" value="EGF_CA"/>
    <property type="match status" value="2"/>
</dbReference>
<evidence type="ECO:0000256" key="19">
    <source>
        <dbReference type="SAM" id="SignalP"/>
    </source>
</evidence>
<evidence type="ECO:0008006" key="24">
    <source>
        <dbReference type="Google" id="ProtNLM"/>
    </source>
</evidence>
<dbReference type="Gene3D" id="3.30.200.20">
    <property type="entry name" value="Phosphorylase Kinase, domain 1"/>
    <property type="match status" value="1"/>
</dbReference>
<proteinExistence type="predicted"/>
<keyword evidence="3 17" id="KW-0245">EGF-like domain</keyword>
<comment type="caution">
    <text evidence="22">The sequence shown here is derived from an EMBL/GenBank/DDBJ whole genome shotgun (WGS) entry which is preliminary data.</text>
</comment>
<evidence type="ECO:0000256" key="4">
    <source>
        <dbReference type="ARBA" id="ARBA00022553"/>
    </source>
</evidence>
<dbReference type="Pfam" id="PF13947">
    <property type="entry name" value="GUB_WAK_bind"/>
    <property type="match status" value="1"/>
</dbReference>
<dbReference type="GO" id="GO:0005509">
    <property type="term" value="F:calcium ion binding"/>
    <property type="evidence" value="ECO:0007669"/>
    <property type="project" value="InterPro"/>
</dbReference>
<dbReference type="Pfam" id="PF00069">
    <property type="entry name" value="Pkinase"/>
    <property type="match status" value="1"/>
</dbReference>
<dbReference type="PANTHER" id="PTHR27005:SF515">
    <property type="entry name" value="WALL-ASSOCIATED RECEPTOR KINASE-LIKE 10-RELATED"/>
    <property type="match status" value="1"/>
</dbReference>
<gene>
    <name evidence="22" type="ORF">HUJ06_000852</name>
</gene>
<sequence>MALVGMLLLQLLLWWPPTTAISISSSSSVAMVKPHCKGKCWNVTVPYPFGLDDDPISCYREGFKLNCSTTLDPPQLYIGNTEVLEMSLLPAQLRVLNYIGYDCYNSTDNDYDFPSFNVSARPFTFSDTGNRFTVIGCDNYARITGLNGRNFTSGCSMICNDQQSGFINGSCSGIGCCQTSIPKGLKSFKLYIDSYNNHTDVSDFNPCAYAFLVDSEWYNFSVSDLRGYKDFYNRNRQNVPMVLDWAIENYPCENVSRSDPSYACRNNSECFNSPNGRGYLCNCSLGYQGNPYLDDGCQDVDECADPATNECKAPLAICTNMPGGYNCSCPDGMDGDGRKSGSGCTAHPKKQSAVMEEVALGVGLGIVMLLAIYWLYGVLKKRHLRRRKEIFFERNGGLLLQEKILSNETSFEKLKVFTAKELENATDYYNEDRILGRGGQGTVYKGMLADGRIVAVKKVKIVDENRLKQFINEIVILSQINHRNVVKLFGCCLDAEFPLLIYEFISGGNLAERIHEKNKDLLFSWNIRLKIATEIASAVAYLHSAASIPIYYRDIKSSSILLDEKYTAKVSDFGISRLVENDKTHLTTSVQGTFGYFDPEYFQSYQFTEKSDVFSFGVVLLELLTVEKTISSSRSSEDRCLVTYFASSVREDHFFKILDPQIKQEGKTEELQAVANLAMRCLNTSGRERPTMMEVASELERLRRSDEPSVVPDNGQEVEIFINETLSL</sequence>
<evidence type="ECO:0000256" key="16">
    <source>
        <dbReference type="ARBA" id="ARBA00058961"/>
    </source>
</evidence>
<dbReference type="CDD" id="cd14066">
    <property type="entry name" value="STKc_IRAK"/>
    <property type="match status" value="1"/>
</dbReference>
<dbReference type="GO" id="GO:0016020">
    <property type="term" value="C:membrane"/>
    <property type="evidence" value="ECO:0007669"/>
    <property type="project" value="UniProtKB-SubCell"/>
</dbReference>
<dbReference type="Pfam" id="PF07645">
    <property type="entry name" value="EGF_CA"/>
    <property type="match status" value="1"/>
</dbReference>
<keyword evidence="7 19" id="KW-0732">Signal</keyword>
<keyword evidence="8" id="KW-0677">Repeat</keyword>
<dbReference type="Gene3D" id="2.10.25.10">
    <property type="entry name" value="Laminin"/>
    <property type="match status" value="2"/>
</dbReference>
<dbReference type="SMART" id="SM00179">
    <property type="entry name" value="EGF_CA"/>
    <property type="match status" value="1"/>
</dbReference>
<evidence type="ECO:0000256" key="11">
    <source>
        <dbReference type="ARBA" id="ARBA00022840"/>
    </source>
</evidence>
<dbReference type="SUPFAM" id="SSF56112">
    <property type="entry name" value="Protein kinase-like (PK-like)"/>
    <property type="match status" value="1"/>
</dbReference>
<comment type="caution">
    <text evidence="17">Lacks conserved residue(s) required for the propagation of feature annotation.</text>
</comment>
<feature type="domain" description="Protein kinase" evidence="20">
    <location>
        <begin position="429"/>
        <end position="702"/>
    </location>
</feature>
<evidence type="ECO:0000256" key="18">
    <source>
        <dbReference type="SAM" id="Phobius"/>
    </source>
</evidence>
<dbReference type="EMBL" id="DUZY01000006">
    <property type="protein sequence ID" value="DAD42622.1"/>
    <property type="molecule type" value="Genomic_DNA"/>
</dbReference>
<keyword evidence="13 18" id="KW-0472">Membrane</keyword>
<dbReference type="FunFam" id="1.10.510.10:FF:000084">
    <property type="entry name" value="Wall-associated receptor kinase 2"/>
    <property type="match status" value="1"/>
</dbReference>
<evidence type="ECO:0000256" key="15">
    <source>
        <dbReference type="ARBA" id="ARBA00023180"/>
    </source>
</evidence>
<dbReference type="FunFam" id="3.30.200.20:FF:000043">
    <property type="entry name" value="Wall-associated receptor kinase 2"/>
    <property type="match status" value="1"/>
</dbReference>
<name>A0A822ZBW6_NELNU</name>
<evidence type="ECO:0000256" key="9">
    <source>
        <dbReference type="ARBA" id="ARBA00022741"/>
    </source>
</evidence>
<dbReference type="AlphaFoldDB" id="A0A822ZBW6"/>
<dbReference type="InterPro" id="IPR011009">
    <property type="entry name" value="Kinase-like_dom_sf"/>
</dbReference>
<keyword evidence="12 18" id="KW-1133">Transmembrane helix</keyword>
<dbReference type="Proteomes" id="UP000607653">
    <property type="component" value="Unassembled WGS sequence"/>
</dbReference>
<dbReference type="FunFam" id="2.10.25.10:FF:000038">
    <property type="entry name" value="Fibrillin 2"/>
    <property type="match status" value="1"/>
</dbReference>
<dbReference type="InterPro" id="IPR001881">
    <property type="entry name" value="EGF-like_Ca-bd_dom"/>
</dbReference>
<dbReference type="InterPro" id="IPR045274">
    <property type="entry name" value="WAK-like"/>
</dbReference>
<feature type="transmembrane region" description="Helical" evidence="18">
    <location>
        <begin position="358"/>
        <end position="379"/>
    </location>
</feature>
<dbReference type="InterPro" id="IPR025287">
    <property type="entry name" value="WAK_GUB"/>
</dbReference>
<dbReference type="InterPro" id="IPR000719">
    <property type="entry name" value="Prot_kinase_dom"/>
</dbReference>
<keyword evidence="2" id="KW-0723">Serine/threonine-protein kinase</keyword>
<protein>
    <recommendedName>
        <fullName evidence="24">Wall-associated receptor kinase-like 16</fullName>
    </recommendedName>
</protein>
<evidence type="ECO:0000256" key="2">
    <source>
        <dbReference type="ARBA" id="ARBA00022527"/>
    </source>
</evidence>
<evidence type="ECO:0000256" key="17">
    <source>
        <dbReference type="PROSITE-ProRule" id="PRU00076"/>
    </source>
</evidence>
<dbReference type="Gene3D" id="1.10.510.10">
    <property type="entry name" value="Transferase(Phosphotransferase) domain 1"/>
    <property type="match status" value="1"/>
</dbReference>
<keyword evidence="4" id="KW-0597">Phosphoprotein</keyword>
<dbReference type="PROSITE" id="PS50011">
    <property type="entry name" value="PROTEIN_KINASE_DOM"/>
    <property type="match status" value="1"/>
</dbReference>
<keyword evidence="11" id="KW-0067">ATP-binding</keyword>
<evidence type="ECO:0000256" key="14">
    <source>
        <dbReference type="ARBA" id="ARBA00023157"/>
    </source>
</evidence>
<keyword evidence="14 17" id="KW-1015">Disulfide bond</keyword>
<accession>A0A822ZBW6</accession>
<evidence type="ECO:0000313" key="22">
    <source>
        <dbReference type="EMBL" id="DAD42622.1"/>
    </source>
</evidence>
<dbReference type="PROSITE" id="PS00010">
    <property type="entry name" value="ASX_HYDROXYL"/>
    <property type="match status" value="1"/>
</dbReference>
<dbReference type="GO" id="GO:0030247">
    <property type="term" value="F:polysaccharide binding"/>
    <property type="evidence" value="ECO:0007669"/>
    <property type="project" value="InterPro"/>
</dbReference>
<dbReference type="GO" id="GO:0005524">
    <property type="term" value="F:ATP binding"/>
    <property type="evidence" value="ECO:0007669"/>
    <property type="project" value="UniProtKB-KW"/>
</dbReference>
<dbReference type="InterPro" id="IPR009030">
    <property type="entry name" value="Growth_fac_rcpt_cys_sf"/>
</dbReference>
<keyword evidence="6 18" id="KW-0812">Transmembrane</keyword>
<dbReference type="PANTHER" id="PTHR27005">
    <property type="entry name" value="WALL-ASSOCIATED RECEPTOR KINASE-LIKE 21"/>
    <property type="match status" value="1"/>
</dbReference>
<dbReference type="InterPro" id="IPR049883">
    <property type="entry name" value="NOTCH1_EGF-like"/>
</dbReference>
<evidence type="ECO:0000256" key="13">
    <source>
        <dbReference type="ARBA" id="ARBA00023136"/>
    </source>
</evidence>
<feature type="disulfide bond" evidence="17">
    <location>
        <begin position="264"/>
        <end position="281"/>
    </location>
</feature>
<dbReference type="PROSITE" id="PS50026">
    <property type="entry name" value="EGF_3"/>
    <property type="match status" value="2"/>
</dbReference>
<dbReference type="InterPro" id="IPR000152">
    <property type="entry name" value="EGF-type_Asp/Asn_hydroxyl_site"/>
</dbReference>
<feature type="domain" description="EGF-like" evidence="21">
    <location>
        <begin position="299"/>
        <end position="336"/>
    </location>
</feature>
<feature type="signal peptide" evidence="19">
    <location>
        <begin position="1"/>
        <end position="20"/>
    </location>
</feature>
<evidence type="ECO:0000259" key="20">
    <source>
        <dbReference type="PROSITE" id="PS50011"/>
    </source>
</evidence>
<evidence type="ECO:0000256" key="1">
    <source>
        <dbReference type="ARBA" id="ARBA00004479"/>
    </source>
</evidence>
<keyword evidence="9" id="KW-0547">Nucleotide-binding</keyword>
<evidence type="ECO:0000256" key="3">
    <source>
        <dbReference type="ARBA" id="ARBA00022536"/>
    </source>
</evidence>
<dbReference type="InterPro" id="IPR000742">
    <property type="entry name" value="EGF"/>
</dbReference>
<keyword evidence="23" id="KW-1185">Reference proteome</keyword>
<evidence type="ECO:0000256" key="5">
    <source>
        <dbReference type="ARBA" id="ARBA00022679"/>
    </source>
</evidence>
<dbReference type="InterPro" id="IPR018097">
    <property type="entry name" value="EGF_Ca-bd_CS"/>
</dbReference>
<organism evidence="22 23">
    <name type="scientific">Nelumbo nucifera</name>
    <name type="common">Sacred lotus</name>
    <dbReference type="NCBI Taxonomy" id="4432"/>
    <lineage>
        <taxon>Eukaryota</taxon>
        <taxon>Viridiplantae</taxon>
        <taxon>Streptophyta</taxon>
        <taxon>Embryophyta</taxon>
        <taxon>Tracheophyta</taxon>
        <taxon>Spermatophyta</taxon>
        <taxon>Magnoliopsida</taxon>
        <taxon>Proteales</taxon>
        <taxon>Nelumbonaceae</taxon>
        <taxon>Nelumbo</taxon>
    </lineage>
</organism>
<evidence type="ECO:0000256" key="6">
    <source>
        <dbReference type="ARBA" id="ARBA00022692"/>
    </source>
</evidence>
<evidence type="ECO:0000256" key="8">
    <source>
        <dbReference type="ARBA" id="ARBA00022737"/>
    </source>
</evidence>
<feature type="chain" id="PRO_5032585881" description="Wall-associated receptor kinase-like 16" evidence="19">
    <location>
        <begin position="21"/>
        <end position="728"/>
    </location>
</feature>
<keyword evidence="15" id="KW-0325">Glycoprotein</keyword>